<gene>
    <name evidence="3" type="ORF">GCM10009850_105420</name>
</gene>
<dbReference type="Proteomes" id="UP001499843">
    <property type="component" value="Unassembled WGS sequence"/>
</dbReference>
<accession>A0ABN3D0L2</accession>
<evidence type="ECO:0000313" key="4">
    <source>
        <dbReference type="Proteomes" id="UP001499843"/>
    </source>
</evidence>
<organism evidence="3 4">
    <name type="scientific">Nonomuraea monospora</name>
    <dbReference type="NCBI Taxonomy" id="568818"/>
    <lineage>
        <taxon>Bacteria</taxon>
        <taxon>Bacillati</taxon>
        <taxon>Actinomycetota</taxon>
        <taxon>Actinomycetes</taxon>
        <taxon>Streptosporangiales</taxon>
        <taxon>Streptosporangiaceae</taxon>
        <taxon>Nonomuraea</taxon>
    </lineage>
</organism>
<reference evidence="3 4" key="1">
    <citation type="journal article" date="2019" name="Int. J. Syst. Evol. Microbiol.">
        <title>The Global Catalogue of Microorganisms (GCM) 10K type strain sequencing project: providing services to taxonomists for standard genome sequencing and annotation.</title>
        <authorList>
            <consortium name="The Broad Institute Genomics Platform"/>
            <consortium name="The Broad Institute Genome Sequencing Center for Infectious Disease"/>
            <person name="Wu L."/>
            <person name="Ma J."/>
        </authorList>
    </citation>
    <scope>NUCLEOTIDE SEQUENCE [LARGE SCALE GENOMIC DNA]</scope>
    <source>
        <strain evidence="3 4">JCM 16114</strain>
    </source>
</reference>
<sequence length="180" mass="19040">MRRLAAVLLMFTLTACGAIGGDDGGGRDGGRDGGGEVRDPQTTPPQQEPDVTGSGTISLSCDDDTDVRVPASPAGLTPAGTFARLDSLTRPQKVQGRIWSDNDERMYVGVVCGVRTAEQFATLVARSTLTAYKGKPALRWTTRTGVRNFMWLERPGTAVYVGATPGLADDIRPIAADITT</sequence>
<keyword evidence="4" id="KW-1185">Reference proteome</keyword>
<evidence type="ECO:0008006" key="5">
    <source>
        <dbReference type="Google" id="ProtNLM"/>
    </source>
</evidence>
<feature type="chain" id="PRO_5046334282" description="Secreted protein" evidence="2">
    <location>
        <begin position="21"/>
        <end position="180"/>
    </location>
</feature>
<evidence type="ECO:0000256" key="2">
    <source>
        <dbReference type="SAM" id="SignalP"/>
    </source>
</evidence>
<evidence type="ECO:0000313" key="3">
    <source>
        <dbReference type="EMBL" id="GAA2215075.1"/>
    </source>
</evidence>
<dbReference type="EMBL" id="BAAAQX010000047">
    <property type="protein sequence ID" value="GAA2215075.1"/>
    <property type="molecule type" value="Genomic_DNA"/>
</dbReference>
<feature type="signal peptide" evidence="2">
    <location>
        <begin position="1"/>
        <end position="20"/>
    </location>
</feature>
<protein>
    <recommendedName>
        <fullName evidence="5">Secreted protein</fullName>
    </recommendedName>
</protein>
<dbReference type="PROSITE" id="PS51257">
    <property type="entry name" value="PROKAR_LIPOPROTEIN"/>
    <property type="match status" value="1"/>
</dbReference>
<dbReference type="RefSeq" id="WP_344493509.1">
    <property type="nucleotide sequence ID" value="NZ_BAAAQX010000047.1"/>
</dbReference>
<proteinExistence type="predicted"/>
<feature type="region of interest" description="Disordered" evidence="1">
    <location>
        <begin position="20"/>
        <end position="57"/>
    </location>
</feature>
<feature type="compositionally biased region" description="Basic and acidic residues" evidence="1">
    <location>
        <begin position="24"/>
        <end position="39"/>
    </location>
</feature>
<name>A0ABN3D0L2_9ACTN</name>
<evidence type="ECO:0000256" key="1">
    <source>
        <dbReference type="SAM" id="MobiDB-lite"/>
    </source>
</evidence>
<keyword evidence="2" id="KW-0732">Signal</keyword>
<comment type="caution">
    <text evidence="3">The sequence shown here is derived from an EMBL/GenBank/DDBJ whole genome shotgun (WGS) entry which is preliminary data.</text>
</comment>